<protein>
    <submittedName>
        <fullName evidence="4">Uncharacterized protein</fullName>
    </submittedName>
</protein>
<name>A0A9D4ZDC5_ADICA</name>
<feature type="repeat" description="ANK" evidence="3">
    <location>
        <begin position="511"/>
        <end position="543"/>
    </location>
</feature>
<dbReference type="PROSITE" id="PS50088">
    <property type="entry name" value="ANK_REPEAT"/>
    <property type="match status" value="7"/>
</dbReference>
<dbReference type="PANTHER" id="PTHR24123">
    <property type="entry name" value="ANKYRIN REPEAT-CONTAINING"/>
    <property type="match status" value="1"/>
</dbReference>
<dbReference type="PROSITE" id="PS50297">
    <property type="entry name" value="ANK_REP_REGION"/>
    <property type="match status" value="6"/>
</dbReference>
<gene>
    <name evidence="4" type="ORF">GOP47_0015596</name>
</gene>
<feature type="repeat" description="ANK" evidence="3">
    <location>
        <begin position="477"/>
        <end position="500"/>
    </location>
</feature>
<dbReference type="Gene3D" id="1.25.40.20">
    <property type="entry name" value="Ankyrin repeat-containing domain"/>
    <property type="match status" value="4"/>
</dbReference>
<comment type="caution">
    <text evidence="4">The sequence shown here is derived from an EMBL/GenBank/DDBJ whole genome shotgun (WGS) entry which is preliminary data.</text>
</comment>
<accession>A0A9D4ZDC5</accession>
<dbReference type="InterPro" id="IPR036770">
    <property type="entry name" value="Ankyrin_rpt-contain_sf"/>
</dbReference>
<sequence length="781" mass="84672">MPELPTVDPLGDAALPVKKKETIFQLSISIIFCIKAPFQYKPIFATHILTLPAGFTSLFSTTTESASLHQRGLEGLAQSIVIASLEGDELLVQNLLVNGTIDINYEGTVNLRLRQLDFIQHEETSDELKVDYILFKTDVTPLFAAAHAGHVDIVKRLLAAGADVNQRIFRGYAVTAAAREGHSEVLSILLKSGAYQPACEEAFLEACLTGQAETAELLMKWELARPEVLTSALVHASNRGFLGIVDLLLKSGVDINSSHRVLLRSLKPSLHSNLECTPLIAAIVSRQTTVVKHLLRAGARTDCKARLGAWSWDSRSEEVLRVGAGMAEPYDATCESQGRSLLCHAILCNNDDATQLLLRRGANVDFCICTEDGAEFRPIHLASKRGLLSVLKVLISHGCDLNAQTEKGETPLMLCVLQGQQECFCELLKSGADFAACDKAGKSVIDVAKQTRQDTFVYQTVCSLILSGKRVCSSDLQSFSPLHFAAHHGNAEVVRQLLKRKDVHPDQQGKSGLTAAMIAAQEGHIEVFKELIFSGADISMKTMKGANAMKLAEESGYKEQCEKVVCDAIIAGVLKGAAFNEIHFAAKKGNCELLLHLLKHGHSVNCLDSQGSTPLMACVREGHTDACKLLLSEGADCYVANKAGETVLSLARKNASKKMVEEVILDHIAKRVVLAGAQLSKHTKQGKGTPHTKSVKLLKSGVLSWGSSKKRNVLCMEASLGASQEFQQNRKSQGALEGVYTFRVLTIKGREIHFDASASFSAELWARGINLVAKEALASKC</sequence>
<dbReference type="PANTHER" id="PTHR24123:SF139">
    <property type="entry name" value="ANKYRIN"/>
    <property type="match status" value="1"/>
</dbReference>
<feature type="repeat" description="ANK" evidence="3">
    <location>
        <begin position="374"/>
        <end position="406"/>
    </location>
</feature>
<dbReference type="SMART" id="SM00248">
    <property type="entry name" value="ANK"/>
    <property type="match status" value="11"/>
</dbReference>
<dbReference type="OrthoDB" id="194358at2759"/>
<feature type="repeat" description="ANK" evidence="3">
    <location>
        <begin position="137"/>
        <end position="169"/>
    </location>
</feature>
<dbReference type="EMBL" id="JABFUD020000015">
    <property type="protein sequence ID" value="KAI5069295.1"/>
    <property type="molecule type" value="Genomic_DNA"/>
</dbReference>
<evidence type="ECO:0000313" key="4">
    <source>
        <dbReference type="EMBL" id="KAI5069295.1"/>
    </source>
</evidence>
<dbReference type="AlphaFoldDB" id="A0A9D4ZDC5"/>
<evidence type="ECO:0000256" key="3">
    <source>
        <dbReference type="PROSITE-ProRule" id="PRU00023"/>
    </source>
</evidence>
<feature type="repeat" description="ANK" evidence="3">
    <location>
        <begin position="577"/>
        <end position="609"/>
    </location>
</feature>
<proteinExistence type="predicted"/>
<dbReference type="SUPFAM" id="SSF48403">
    <property type="entry name" value="Ankyrin repeat"/>
    <property type="match status" value="2"/>
</dbReference>
<dbReference type="InterPro" id="IPR002110">
    <property type="entry name" value="Ankyrin_rpt"/>
</dbReference>
<feature type="repeat" description="ANK" evidence="3">
    <location>
        <begin position="407"/>
        <end position="439"/>
    </location>
</feature>
<dbReference type="Pfam" id="PF12796">
    <property type="entry name" value="Ank_2"/>
    <property type="match status" value="4"/>
</dbReference>
<evidence type="ECO:0000256" key="1">
    <source>
        <dbReference type="ARBA" id="ARBA00022737"/>
    </source>
</evidence>
<reference evidence="4" key="1">
    <citation type="submission" date="2021-01" db="EMBL/GenBank/DDBJ databases">
        <title>Adiantum capillus-veneris genome.</title>
        <authorList>
            <person name="Fang Y."/>
            <person name="Liao Q."/>
        </authorList>
    </citation>
    <scope>NUCLEOTIDE SEQUENCE</scope>
    <source>
        <strain evidence="4">H3</strain>
        <tissue evidence="4">Leaf</tissue>
    </source>
</reference>
<keyword evidence="5" id="KW-1185">Reference proteome</keyword>
<dbReference type="InterPro" id="IPR051165">
    <property type="entry name" value="Multifunctional_ANK_Repeat"/>
</dbReference>
<evidence type="ECO:0000313" key="5">
    <source>
        <dbReference type="Proteomes" id="UP000886520"/>
    </source>
</evidence>
<organism evidence="4 5">
    <name type="scientific">Adiantum capillus-veneris</name>
    <name type="common">Maidenhair fern</name>
    <dbReference type="NCBI Taxonomy" id="13818"/>
    <lineage>
        <taxon>Eukaryota</taxon>
        <taxon>Viridiplantae</taxon>
        <taxon>Streptophyta</taxon>
        <taxon>Embryophyta</taxon>
        <taxon>Tracheophyta</taxon>
        <taxon>Polypodiopsida</taxon>
        <taxon>Polypodiidae</taxon>
        <taxon>Polypodiales</taxon>
        <taxon>Pteridineae</taxon>
        <taxon>Pteridaceae</taxon>
        <taxon>Vittarioideae</taxon>
        <taxon>Adiantum</taxon>
    </lineage>
</organism>
<keyword evidence="1" id="KW-0677">Repeat</keyword>
<feature type="repeat" description="ANK" evidence="3">
    <location>
        <begin position="610"/>
        <end position="642"/>
    </location>
</feature>
<keyword evidence="2 3" id="KW-0040">ANK repeat</keyword>
<dbReference type="Proteomes" id="UP000886520">
    <property type="component" value="Chromosome 15"/>
</dbReference>
<evidence type="ECO:0000256" key="2">
    <source>
        <dbReference type="ARBA" id="ARBA00023043"/>
    </source>
</evidence>